<reference evidence="2 3" key="1">
    <citation type="submission" date="2015-12" db="EMBL/GenBank/DDBJ databases">
        <title>Draft Genome Sequence of Desulfitobacterium hafniense Strain DH, a Sulfate-reducing Bacterium Isolated from Paddy Soils.</title>
        <authorList>
            <person name="Bao P."/>
            <person name="Zhang X."/>
            <person name="Li G."/>
        </authorList>
    </citation>
    <scope>NUCLEOTIDE SEQUENCE [LARGE SCALE GENOMIC DNA]</scope>
    <source>
        <strain evidence="2 3">DH</strain>
    </source>
</reference>
<sequence>MKKTTVQITFEAEKLRVIHQYMKDETELQAELDTLLQGLYEKHVPAPVREYIESRDTSVMDSPTHSTRPAAPTGHSSLVTDSEE</sequence>
<dbReference type="RefSeq" id="WP_058491532.1">
    <property type="nucleotide sequence ID" value="NZ_LOCK01000035.1"/>
</dbReference>
<dbReference type="OrthoDB" id="1708300at2"/>
<name>A0A0W1JHQ9_DESHA</name>
<organism evidence="2 3">
    <name type="scientific">Desulfitobacterium hafniense</name>
    <name type="common">Desulfitobacterium frappieri</name>
    <dbReference type="NCBI Taxonomy" id="49338"/>
    <lineage>
        <taxon>Bacteria</taxon>
        <taxon>Bacillati</taxon>
        <taxon>Bacillota</taxon>
        <taxon>Clostridia</taxon>
        <taxon>Eubacteriales</taxon>
        <taxon>Desulfitobacteriaceae</taxon>
        <taxon>Desulfitobacterium</taxon>
    </lineage>
</organism>
<dbReference type="Proteomes" id="UP000054623">
    <property type="component" value="Unassembled WGS sequence"/>
</dbReference>
<accession>A0A0W1JHQ9</accession>
<comment type="caution">
    <text evidence="2">The sequence shown here is derived from an EMBL/GenBank/DDBJ whole genome shotgun (WGS) entry which is preliminary data.</text>
</comment>
<dbReference type="EMBL" id="LOCK01000035">
    <property type="protein sequence ID" value="KTE90728.1"/>
    <property type="molecule type" value="Genomic_DNA"/>
</dbReference>
<gene>
    <name evidence="2" type="ORF">AT727_23975</name>
</gene>
<dbReference type="AlphaFoldDB" id="A0A0W1JHQ9"/>
<protein>
    <submittedName>
        <fullName evidence="2">Uncharacterized protein</fullName>
    </submittedName>
</protein>
<feature type="region of interest" description="Disordered" evidence="1">
    <location>
        <begin position="53"/>
        <end position="84"/>
    </location>
</feature>
<dbReference type="Pfam" id="PF19598">
    <property type="entry name" value="DUF6103"/>
    <property type="match status" value="1"/>
</dbReference>
<evidence type="ECO:0000256" key="1">
    <source>
        <dbReference type="SAM" id="MobiDB-lite"/>
    </source>
</evidence>
<dbReference type="InterPro" id="IPR046085">
    <property type="entry name" value="DUF6103"/>
</dbReference>
<evidence type="ECO:0000313" key="2">
    <source>
        <dbReference type="EMBL" id="KTE90728.1"/>
    </source>
</evidence>
<feature type="compositionally biased region" description="Polar residues" evidence="1">
    <location>
        <begin position="74"/>
        <end position="84"/>
    </location>
</feature>
<proteinExistence type="predicted"/>
<evidence type="ECO:0000313" key="3">
    <source>
        <dbReference type="Proteomes" id="UP000054623"/>
    </source>
</evidence>